<keyword evidence="3 9" id="KW-0812">Transmembrane</keyword>
<evidence type="ECO:0000256" key="8">
    <source>
        <dbReference type="ARBA" id="ARBA00023224"/>
    </source>
</evidence>
<evidence type="ECO:0000256" key="7">
    <source>
        <dbReference type="ARBA" id="ARBA00023170"/>
    </source>
</evidence>
<dbReference type="PROSITE" id="PS50262">
    <property type="entry name" value="G_PROTEIN_RECEP_F1_2"/>
    <property type="match status" value="1"/>
</dbReference>
<evidence type="ECO:0000259" key="10">
    <source>
        <dbReference type="PROSITE" id="PS50262"/>
    </source>
</evidence>
<feature type="transmembrane region" description="Helical" evidence="9">
    <location>
        <begin position="101"/>
        <end position="123"/>
    </location>
</feature>
<dbReference type="HOGENOM" id="CLU_096283_0_0_1"/>
<evidence type="ECO:0000256" key="6">
    <source>
        <dbReference type="ARBA" id="ARBA00023136"/>
    </source>
</evidence>
<dbReference type="Ensembl" id="ENSCSAVT00000018185.1">
    <property type="protein sequence ID" value="ENSCSAVP00000017990.1"/>
    <property type="gene ID" value="ENSCSAVG00000010588.1"/>
</dbReference>
<reference evidence="12" key="1">
    <citation type="submission" date="2003-08" db="EMBL/GenBank/DDBJ databases">
        <authorList>
            <person name="Birren B."/>
            <person name="Nusbaum C."/>
            <person name="Abebe A."/>
            <person name="Abouelleil A."/>
            <person name="Adekoya E."/>
            <person name="Ait-zahra M."/>
            <person name="Allen N."/>
            <person name="Allen T."/>
            <person name="An P."/>
            <person name="Anderson M."/>
            <person name="Anderson S."/>
            <person name="Arachchi H."/>
            <person name="Armbruster J."/>
            <person name="Bachantsang P."/>
            <person name="Baldwin J."/>
            <person name="Barry A."/>
            <person name="Bayul T."/>
            <person name="Blitshsteyn B."/>
            <person name="Bloom T."/>
            <person name="Blye J."/>
            <person name="Boguslavskiy L."/>
            <person name="Borowsky M."/>
            <person name="Boukhgalter B."/>
            <person name="Brunache A."/>
            <person name="Butler J."/>
            <person name="Calixte N."/>
            <person name="Calvo S."/>
            <person name="Camarata J."/>
            <person name="Campo K."/>
            <person name="Chang J."/>
            <person name="Cheshatsang Y."/>
            <person name="Citroen M."/>
            <person name="Collymore A."/>
            <person name="Considine T."/>
            <person name="Cook A."/>
            <person name="Cooke P."/>
            <person name="Corum B."/>
            <person name="Cuomo C."/>
            <person name="David R."/>
            <person name="Dawoe T."/>
            <person name="Degray S."/>
            <person name="Dodge S."/>
            <person name="Dooley K."/>
            <person name="Dorje P."/>
            <person name="Dorjee K."/>
            <person name="Dorris L."/>
            <person name="Duffey N."/>
            <person name="Dupes A."/>
            <person name="Elkins T."/>
            <person name="Engels R."/>
            <person name="Erickson J."/>
            <person name="Farina A."/>
            <person name="Faro S."/>
            <person name="Ferreira P."/>
            <person name="Fischer H."/>
            <person name="Fitzgerald M."/>
            <person name="Foley K."/>
            <person name="Gage D."/>
            <person name="Galagan J."/>
            <person name="Gearin G."/>
            <person name="Gnerre S."/>
            <person name="Gnirke A."/>
            <person name="Goyette A."/>
            <person name="Graham J."/>
            <person name="Grandbois E."/>
            <person name="Gyaltsen K."/>
            <person name="Hafez N."/>
            <person name="Hagopian D."/>
            <person name="Hagos B."/>
            <person name="Hall J."/>
            <person name="Hatcher B."/>
            <person name="Heller A."/>
            <person name="Higgins H."/>
            <person name="Honan T."/>
            <person name="Horn A."/>
            <person name="Houde N."/>
            <person name="Hughes L."/>
            <person name="Hulme W."/>
            <person name="Husby E."/>
            <person name="Iliev I."/>
            <person name="Jaffe D."/>
            <person name="Jones C."/>
            <person name="Kamal M."/>
            <person name="Kamat A."/>
            <person name="Kamvysselis M."/>
            <person name="Karlsson E."/>
            <person name="Kells C."/>
            <person name="Kieu A."/>
            <person name="Kisner P."/>
            <person name="Kodira C."/>
            <person name="Kulbokas E."/>
            <person name="Labutti K."/>
            <person name="Lama D."/>
            <person name="Landers T."/>
            <person name="Leger J."/>
            <person name="Levine S."/>
            <person name="Lewis D."/>
            <person name="Lewis T."/>
            <person name="Lindblad-toh K."/>
            <person name="Liu X."/>
            <person name="Lokyitsang T."/>
            <person name="Lokyitsang Y."/>
            <person name="Lucien O."/>
            <person name="Lui A."/>
            <person name="Ma L.J."/>
            <person name="Mabbitt R."/>
            <person name="Macdonald J."/>
            <person name="Maclean C."/>
            <person name="Major J."/>
            <person name="Manning J."/>
            <person name="Marabella R."/>
            <person name="Maru K."/>
            <person name="Matthews C."/>
            <person name="Mauceli E."/>
            <person name="Mccarthy M."/>
            <person name="Mcdonough S."/>
            <person name="Mcghee T."/>
            <person name="Meldrim J."/>
            <person name="Meneus L."/>
            <person name="Mesirov J."/>
            <person name="Mihalev A."/>
            <person name="Mihova T."/>
            <person name="Mikkelsen T."/>
            <person name="Mlenga V."/>
            <person name="Moru K."/>
            <person name="Mozes J."/>
            <person name="Mulrain L."/>
            <person name="Munson G."/>
            <person name="Naylor J."/>
            <person name="Newes C."/>
            <person name="Nguyen C."/>
            <person name="Nguyen N."/>
            <person name="Nguyen T."/>
            <person name="Nicol R."/>
            <person name="Nielsen C."/>
            <person name="Nizzari M."/>
            <person name="Norbu C."/>
            <person name="Norbu N."/>
            <person name="O'donnell P."/>
            <person name="Okoawo O."/>
            <person name="O'leary S."/>
            <person name="Omotosho B."/>
            <person name="O'neill K."/>
            <person name="Osman S."/>
            <person name="Parker S."/>
            <person name="Perrin D."/>
            <person name="Phunkhang P."/>
            <person name="Piqani B."/>
            <person name="Purcell S."/>
            <person name="Rachupka T."/>
            <person name="Ramasamy U."/>
            <person name="Rameau R."/>
            <person name="Ray V."/>
            <person name="Raymond C."/>
            <person name="Retta R."/>
            <person name="Richardson S."/>
            <person name="Rise C."/>
            <person name="Rodriguez J."/>
            <person name="Rogers J."/>
            <person name="Rogov P."/>
            <person name="Rutman M."/>
            <person name="Schupbach R."/>
            <person name="Seaman C."/>
            <person name="Settipalli S."/>
            <person name="Sharpe T."/>
            <person name="Sheridan J."/>
            <person name="Sherpa N."/>
            <person name="Shi J."/>
            <person name="Smirnov S."/>
            <person name="Smith C."/>
            <person name="Sougnez C."/>
            <person name="Spencer B."/>
            <person name="Stalker J."/>
            <person name="Stange-thomann N."/>
            <person name="Stavropoulos S."/>
            <person name="Stetson K."/>
            <person name="Stone C."/>
            <person name="Stone S."/>
            <person name="Stubbs M."/>
            <person name="Talamas J."/>
            <person name="Tchuinga P."/>
            <person name="Tenzing P."/>
            <person name="Tesfaye S."/>
            <person name="Theodore J."/>
            <person name="Thoulutsang Y."/>
            <person name="Topham K."/>
            <person name="Towey S."/>
            <person name="Tsamla T."/>
            <person name="Tsomo N."/>
            <person name="Vallee D."/>
            <person name="Vassiliev H."/>
            <person name="Venkataraman V."/>
            <person name="Vinson J."/>
            <person name="Vo A."/>
            <person name="Wade C."/>
            <person name="Wang S."/>
            <person name="Wangchuk T."/>
            <person name="Wangdi T."/>
            <person name="Whittaker C."/>
            <person name="Wilkinson J."/>
            <person name="Wu Y."/>
            <person name="Wyman D."/>
            <person name="Yadav S."/>
            <person name="Yang S."/>
            <person name="Yang X."/>
            <person name="Yeager S."/>
            <person name="Yee E."/>
            <person name="Young G."/>
            <person name="Zainoun J."/>
            <person name="Zembeck L."/>
            <person name="Zimmer A."/>
            <person name="Zody M."/>
            <person name="Lander E."/>
        </authorList>
    </citation>
    <scope>NUCLEOTIDE SEQUENCE [LARGE SCALE GENOMIC DNA]</scope>
</reference>
<feature type="transmembrane region" description="Helical" evidence="9">
    <location>
        <begin position="35"/>
        <end position="56"/>
    </location>
</feature>
<evidence type="ECO:0000256" key="1">
    <source>
        <dbReference type="ARBA" id="ARBA00004651"/>
    </source>
</evidence>
<evidence type="ECO:0000313" key="11">
    <source>
        <dbReference type="Ensembl" id="ENSCSAVP00000017990.1"/>
    </source>
</evidence>
<dbReference type="InterPro" id="IPR000276">
    <property type="entry name" value="GPCR_Rhodpsn"/>
</dbReference>
<dbReference type="SUPFAM" id="SSF81321">
    <property type="entry name" value="Family A G protein-coupled receptor-like"/>
    <property type="match status" value="1"/>
</dbReference>
<feature type="transmembrane region" description="Helical" evidence="9">
    <location>
        <begin position="144"/>
        <end position="166"/>
    </location>
</feature>
<sequence length="220" mass="24630">MCSIFSVWNVVANAIVLVVFFMQKRYTGSAGIYKISIALADIMVGLFIFPTFASSLSKITMTQEKMGPSSNTSITPGPGDRYDIVPHMPGGDVWTNFDQPYLNFVGFFTSMYLTLTIYTLMVACIDRLVYVRNSRTYSNQKSTFVARITIGVSWLVSIIVAIVPFFVDRYNLIASVMVLSSGATSLYLYIIAYVIPLLVLWVGGIVLLVFTIMRSRKRRT</sequence>
<feature type="transmembrane region" description="Helical" evidence="9">
    <location>
        <begin position="6"/>
        <end position="23"/>
    </location>
</feature>
<dbReference type="Proteomes" id="UP000007875">
    <property type="component" value="Unassembled WGS sequence"/>
</dbReference>
<evidence type="ECO:0000256" key="5">
    <source>
        <dbReference type="ARBA" id="ARBA00023040"/>
    </source>
</evidence>
<keyword evidence="7" id="KW-0675">Receptor</keyword>
<keyword evidence="4 9" id="KW-1133">Transmembrane helix</keyword>
<dbReference type="InterPro" id="IPR050569">
    <property type="entry name" value="TAAR"/>
</dbReference>
<dbReference type="PRINTS" id="PR00237">
    <property type="entry name" value="GPCRRHODOPSN"/>
</dbReference>
<dbReference type="Gene3D" id="1.20.1070.10">
    <property type="entry name" value="Rhodopsin 7-helix transmembrane proteins"/>
    <property type="match status" value="1"/>
</dbReference>
<dbReference type="GO" id="GO:0004930">
    <property type="term" value="F:G protein-coupled receptor activity"/>
    <property type="evidence" value="ECO:0007669"/>
    <property type="project" value="UniProtKB-KW"/>
</dbReference>
<accession>H2ZK74</accession>
<keyword evidence="12" id="KW-1185">Reference proteome</keyword>
<reference evidence="11" key="3">
    <citation type="submission" date="2025-09" db="UniProtKB">
        <authorList>
            <consortium name="Ensembl"/>
        </authorList>
    </citation>
    <scope>IDENTIFICATION</scope>
</reference>
<dbReference type="CDD" id="cd00637">
    <property type="entry name" value="7tm_classA_rhodopsin-like"/>
    <property type="match status" value="1"/>
</dbReference>
<dbReference type="GeneTree" id="ENSGT00660000096717"/>
<dbReference type="InterPro" id="IPR017452">
    <property type="entry name" value="GPCR_Rhodpsn_7TM"/>
</dbReference>
<keyword evidence="8" id="KW-0807">Transducer</keyword>
<evidence type="ECO:0000256" key="2">
    <source>
        <dbReference type="ARBA" id="ARBA00022475"/>
    </source>
</evidence>
<keyword evidence="5" id="KW-0297">G-protein coupled receptor</keyword>
<evidence type="ECO:0000256" key="4">
    <source>
        <dbReference type="ARBA" id="ARBA00022989"/>
    </source>
</evidence>
<feature type="transmembrane region" description="Helical" evidence="9">
    <location>
        <begin position="186"/>
        <end position="210"/>
    </location>
</feature>
<protein>
    <recommendedName>
        <fullName evidence="10">G-protein coupled receptors family 1 profile domain-containing protein</fullName>
    </recommendedName>
</protein>
<evidence type="ECO:0000256" key="3">
    <source>
        <dbReference type="ARBA" id="ARBA00022692"/>
    </source>
</evidence>
<proteinExistence type="predicted"/>
<dbReference type="PANTHER" id="PTHR24249">
    <property type="entry name" value="HISTAMINE RECEPTOR-RELATED G-PROTEIN COUPLED RECEPTOR"/>
    <property type="match status" value="1"/>
</dbReference>
<feature type="domain" description="G-protein coupled receptors family 1 profile" evidence="10">
    <location>
        <begin position="12"/>
        <end position="220"/>
    </location>
</feature>
<keyword evidence="2" id="KW-1003">Cell membrane</keyword>
<evidence type="ECO:0000256" key="9">
    <source>
        <dbReference type="SAM" id="Phobius"/>
    </source>
</evidence>
<name>H2ZK74_CIOSA</name>
<dbReference type="InParanoid" id="H2ZK74"/>
<reference evidence="11" key="2">
    <citation type="submission" date="2025-08" db="UniProtKB">
        <authorList>
            <consortium name="Ensembl"/>
        </authorList>
    </citation>
    <scope>IDENTIFICATION</scope>
</reference>
<dbReference type="GO" id="GO:0005886">
    <property type="term" value="C:plasma membrane"/>
    <property type="evidence" value="ECO:0007669"/>
    <property type="project" value="UniProtKB-SubCell"/>
</dbReference>
<keyword evidence="6 9" id="KW-0472">Membrane</keyword>
<comment type="subcellular location">
    <subcellularLocation>
        <location evidence="1">Cell membrane</location>
        <topology evidence="1">Multi-pass membrane protein</topology>
    </subcellularLocation>
</comment>
<organism evidence="11 12">
    <name type="scientific">Ciona savignyi</name>
    <name type="common">Pacific transparent sea squirt</name>
    <dbReference type="NCBI Taxonomy" id="51511"/>
    <lineage>
        <taxon>Eukaryota</taxon>
        <taxon>Metazoa</taxon>
        <taxon>Chordata</taxon>
        <taxon>Tunicata</taxon>
        <taxon>Ascidiacea</taxon>
        <taxon>Phlebobranchia</taxon>
        <taxon>Cionidae</taxon>
        <taxon>Ciona</taxon>
    </lineage>
</organism>
<dbReference type="AlphaFoldDB" id="H2ZK74"/>
<evidence type="ECO:0000313" key="12">
    <source>
        <dbReference type="Proteomes" id="UP000007875"/>
    </source>
</evidence>